<evidence type="ECO:0000313" key="7">
    <source>
        <dbReference type="Proteomes" id="UP001152888"/>
    </source>
</evidence>
<dbReference type="InterPro" id="IPR006170">
    <property type="entry name" value="PBP/GOBP"/>
</dbReference>
<dbReference type="SUPFAM" id="SSF47565">
    <property type="entry name" value="Insect pheromone/odorant-binding proteins"/>
    <property type="match status" value="1"/>
</dbReference>
<evidence type="ECO:0000256" key="2">
    <source>
        <dbReference type="ARBA" id="ARBA00008098"/>
    </source>
</evidence>
<accession>A0A9P0K2Q7</accession>
<dbReference type="GO" id="GO:0007608">
    <property type="term" value="P:sensory perception of smell"/>
    <property type="evidence" value="ECO:0007669"/>
    <property type="project" value="TreeGrafter"/>
</dbReference>
<comment type="subcellular location">
    <subcellularLocation>
        <location evidence="1">Secreted</location>
    </subcellularLocation>
</comment>
<dbReference type="SMART" id="SM00708">
    <property type="entry name" value="PhBP"/>
    <property type="match status" value="1"/>
</dbReference>
<dbReference type="OrthoDB" id="6702328at2759"/>
<gene>
    <name evidence="6" type="ORF">ACAOBT_LOCUS4690</name>
</gene>
<comment type="similarity">
    <text evidence="2">Belongs to the PBP/GOBP family.</text>
</comment>
<feature type="signal peptide" evidence="5">
    <location>
        <begin position="1"/>
        <end position="18"/>
    </location>
</feature>
<evidence type="ECO:0000256" key="1">
    <source>
        <dbReference type="ARBA" id="ARBA00004613"/>
    </source>
</evidence>
<dbReference type="AlphaFoldDB" id="A0A9P0K2Q7"/>
<dbReference type="GO" id="GO:0005615">
    <property type="term" value="C:extracellular space"/>
    <property type="evidence" value="ECO:0007669"/>
    <property type="project" value="TreeGrafter"/>
</dbReference>
<dbReference type="PANTHER" id="PTHR11857:SF43">
    <property type="entry name" value="GEO07291P1-RELATED"/>
    <property type="match status" value="1"/>
</dbReference>
<dbReference type="Gene3D" id="1.10.238.20">
    <property type="entry name" value="Pheromone/general odorant binding protein domain"/>
    <property type="match status" value="1"/>
</dbReference>
<comment type="caution">
    <text evidence="6">The sequence shown here is derived from an EMBL/GenBank/DDBJ whole genome shotgun (WGS) entry which is preliminary data.</text>
</comment>
<dbReference type="PANTHER" id="PTHR11857">
    <property type="entry name" value="ODORANT BINDING PROTEIN-RELATED"/>
    <property type="match status" value="1"/>
</dbReference>
<evidence type="ECO:0000256" key="3">
    <source>
        <dbReference type="ARBA" id="ARBA00022525"/>
    </source>
</evidence>
<keyword evidence="3" id="KW-0964">Secreted</keyword>
<dbReference type="InterPro" id="IPR036728">
    <property type="entry name" value="PBP_GOBP_sf"/>
</dbReference>
<reference evidence="6" key="1">
    <citation type="submission" date="2022-03" db="EMBL/GenBank/DDBJ databases">
        <authorList>
            <person name="Sayadi A."/>
        </authorList>
    </citation>
    <scope>NUCLEOTIDE SEQUENCE</scope>
</reference>
<dbReference type="GO" id="GO:0005549">
    <property type="term" value="F:odorant binding"/>
    <property type="evidence" value="ECO:0007669"/>
    <property type="project" value="InterPro"/>
</dbReference>
<dbReference type="Proteomes" id="UP001152888">
    <property type="component" value="Unassembled WGS sequence"/>
</dbReference>
<proteinExistence type="inferred from homology"/>
<name>A0A9P0K2Q7_ACAOB</name>
<dbReference type="CDD" id="cd23992">
    <property type="entry name" value="PBP_GOBP"/>
    <property type="match status" value="1"/>
</dbReference>
<protein>
    <submittedName>
        <fullName evidence="6">Uncharacterized protein</fullName>
    </submittedName>
</protein>
<evidence type="ECO:0000256" key="4">
    <source>
        <dbReference type="ARBA" id="ARBA00022729"/>
    </source>
</evidence>
<evidence type="ECO:0000256" key="5">
    <source>
        <dbReference type="SAM" id="SignalP"/>
    </source>
</evidence>
<sequence>MFHASICFLLTLSCCALAKPLLSIEDYGDKLKGMVHMLHDTCVARSGVDDSKIEEMKTGKFGSDPKAKKYVHCIWSSTVIGDNGDIDMDMVKEICPPKIKDKAPKILQDCFKKGSGEPNMENRLYEMTKCIYEADTDDFIMF</sequence>
<feature type="chain" id="PRO_5040299766" evidence="5">
    <location>
        <begin position="19"/>
        <end position="142"/>
    </location>
</feature>
<keyword evidence="7" id="KW-1185">Reference proteome</keyword>
<organism evidence="6 7">
    <name type="scientific">Acanthoscelides obtectus</name>
    <name type="common">Bean weevil</name>
    <name type="synonym">Bruchus obtectus</name>
    <dbReference type="NCBI Taxonomy" id="200917"/>
    <lineage>
        <taxon>Eukaryota</taxon>
        <taxon>Metazoa</taxon>
        <taxon>Ecdysozoa</taxon>
        <taxon>Arthropoda</taxon>
        <taxon>Hexapoda</taxon>
        <taxon>Insecta</taxon>
        <taxon>Pterygota</taxon>
        <taxon>Neoptera</taxon>
        <taxon>Endopterygota</taxon>
        <taxon>Coleoptera</taxon>
        <taxon>Polyphaga</taxon>
        <taxon>Cucujiformia</taxon>
        <taxon>Chrysomeloidea</taxon>
        <taxon>Chrysomelidae</taxon>
        <taxon>Bruchinae</taxon>
        <taxon>Bruchini</taxon>
        <taxon>Acanthoscelides</taxon>
    </lineage>
</organism>
<dbReference type="EMBL" id="CAKOFQ010006702">
    <property type="protein sequence ID" value="CAH1962485.1"/>
    <property type="molecule type" value="Genomic_DNA"/>
</dbReference>
<keyword evidence="4 5" id="KW-0732">Signal</keyword>
<dbReference type="Pfam" id="PF01395">
    <property type="entry name" value="PBP_GOBP"/>
    <property type="match status" value="1"/>
</dbReference>
<evidence type="ECO:0000313" key="6">
    <source>
        <dbReference type="EMBL" id="CAH1962485.1"/>
    </source>
</evidence>